<dbReference type="InterPro" id="IPR016163">
    <property type="entry name" value="Ald_DH_C"/>
</dbReference>
<feature type="domain" description="Aldehyde dehydrogenase" evidence="5">
    <location>
        <begin position="13"/>
        <end position="468"/>
    </location>
</feature>
<dbReference type="InterPro" id="IPR015590">
    <property type="entry name" value="Aldehyde_DH_dom"/>
</dbReference>
<organism evidence="6 7">
    <name type="scientific">Sphingomonas chungangi</name>
    <dbReference type="NCBI Taxonomy" id="2683589"/>
    <lineage>
        <taxon>Bacteria</taxon>
        <taxon>Pseudomonadati</taxon>
        <taxon>Pseudomonadota</taxon>
        <taxon>Alphaproteobacteria</taxon>
        <taxon>Sphingomonadales</taxon>
        <taxon>Sphingomonadaceae</taxon>
        <taxon>Sphingomonas</taxon>
    </lineage>
</organism>
<evidence type="ECO:0000313" key="6">
    <source>
        <dbReference type="EMBL" id="MBA2933797.1"/>
    </source>
</evidence>
<protein>
    <recommendedName>
        <fullName evidence="3">aldehyde dehydrogenase (NAD(+))</fullName>
        <ecNumber evidence="3">1.2.1.3</ecNumber>
    </recommendedName>
</protein>
<dbReference type="Gene3D" id="3.40.605.10">
    <property type="entry name" value="Aldehyde Dehydrogenase, Chain A, domain 1"/>
    <property type="match status" value="1"/>
</dbReference>
<proteinExistence type="inferred from homology"/>
<dbReference type="Gene3D" id="3.40.309.10">
    <property type="entry name" value="Aldehyde Dehydrogenase, Chain A, domain 2"/>
    <property type="match status" value="1"/>
</dbReference>
<keyword evidence="7" id="KW-1185">Reference proteome</keyword>
<dbReference type="PANTHER" id="PTHR42804">
    <property type="entry name" value="ALDEHYDE DEHYDROGENASE"/>
    <property type="match status" value="1"/>
</dbReference>
<comment type="caution">
    <text evidence="6">The sequence shown here is derived from an EMBL/GenBank/DDBJ whole genome shotgun (WGS) entry which is preliminary data.</text>
</comment>
<keyword evidence="2" id="KW-0560">Oxidoreductase</keyword>
<dbReference type="InterPro" id="IPR016160">
    <property type="entry name" value="Ald_DH_CS_CYS"/>
</dbReference>
<name>A0A838L429_9SPHN</name>
<sequence length="491" mass="52311">MRESLQFYIDGAWVEPAAPKRWEVINPATEQPAGVIALGDQTDVDRAVAAAKKAFRSFSRTSRQERIEMFESIIAAYRPRRKDLAEAITDEMGAPAEIAENLHALIGQIHLKTAMTVLKDYKFEQQRGTTWLMHEPIGVCALITPWNWPINQIAAKVSPALACGCTMVLKASEYSPFSAQIWTEIMHAAGVPAGVFNMVHGDGPTVGAALSSHPDIDMVSFTGSTRAGIEVARNAAPTIKRVHQELGGKSANIILADADIAAAVTAGVKSVAHNSGQSCNAPTRMLVPASKMAEAIVAARAAAEGIMVGDPKAGVEVGPVVSKVQFDKIQGLIEKGMAEGATLVAGGPGRPDGIDKGYFVRPTVFADVKNDMTIAREEIFGPVLSILGYADIEDALEIANDTPYGLAGYIQGTDPEVIAEVASRMRAGQIIINQAHPDPMAPFGGYKQSGNGREWGDHAFEGFLEVKAMLGHPPRGTQEAVARTEALEPAK</sequence>
<dbReference type="GO" id="GO:0004029">
    <property type="term" value="F:aldehyde dehydrogenase (NAD+) activity"/>
    <property type="evidence" value="ECO:0007669"/>
    <property type="project" value="UniProtKB-EC"/>
</dbReference>
<dbReference type="AlphaFoldDB" id="A0A838L429"/>
<dbReference type="RefSeq" id="WP_160363594.1">
    <property type="nucleotide sequence ID" value="NZ_JACEIB010000003.1"/>
</dbReference>
<gene>
    <name evidence="6" type="ORF">HZF05_06750</name>
</gene>
<comment type="similarity">
    <text evidence="1">Belongs to the aldehyde dehydrogenase family.</text>
</comment>
<dbReference type="EC" id="1.2.1.3" evidence="3"/>
<dbReference type="EMBL" id="JACEIB010000003">
    <property type="protein sequence ID" value="MBA2933797.1"/>
    <property type="molecule type" value="Genomic_DNA"/>
</dbReference>
<dbReference type="InterPro" id="IPR016162">
    <property type="entry name" value="Ald_DH_N"/>
</dbReference>
<evidence type="ECO:0000259" key="5">
    <source>
        <dbReference type="Pfam" id="PF00171"/>
    </source>
</evidence>
<reference evidence="6 7" key="1">
    <citation type="submission" date="2020-07" db="EMBL/GenBank/DDBJ databases">
        <authorList>
            <person name="Sun Q."/>
        </authorList>
    </citation>
    <scope>NUCLEOTIDE SEQUENCE [LARGE SCALE GENOMIC DNA]</scope>
    <source>
        <strain evidence="6 7">CGMCC 1.13654</strain>
    </source>
</reference>
<evidence type="ECO:0000313" key="7">
    <source>
        <dbReference type="Proteomes" id="UP000570166"/>
    </source>
</evidence>
<evidence type="ECO:0000256" key="4">
    <source>
        <dbReference type="ARBA" id="ARBA00049194"/>
    </source>
</evidence>
<dbReference type="PROSITE" id="PS00070">
    <property type="entry name" value="ALDEHYDE_DEHYDR_CYS"/>
    <property type="match status" value="1"/>
</dbReference>
<evidence type="ECO:0000256" key="3">
    <source>
        <dbReference type="ARBA" id="ARBA00024226"/>
    </source>
</evidence>
<comment type="catalytic activity">
    <reaction evidence="4">
        <text>an aldehyde + NAD(+) + H2O = a carboxylate + NADH + 2 H(+)</text>
        <dbReference type="Rhea" id="RHEA:16185"/>
        <dbReference type="ChEBI" id="CHEBI:15377"/>
        <dbReference type="ChEBI" id="CHEBI:15378"/>
        <dbReference type="ChEBI" id="CHEBI:17478"/>
        <dbReference type="ChEBI" id="CHEBI:29067"/>
        <dbReference type="ChEBI" id="CHEBI:57540"/>
        <dbReference type="ChEBI" id="CHEBI:57945"/>
        <dbReference type="EC" id="1.2.1.3"/>
    </reaction>
</comment>
<dbReference type="Pfam" id="PF00171">
    <property type="entry name" value="Aldedh"/>
    <property type="match status" value="1"/>
</dbReference>
<dbReference type="Proteomes" id="UP000570166">
    <property type="component" value="Unassembled WGS sequence"/>
</dbReference>
<evidence type="ECO:0000256" key="2">
    <source>
        <dbReference type="ARBA" id="ARBA00023002"/>
    </source>
</evidence>
<evidence type="ECO:0000256" key="1">
    <source>
        <dbReference type="ARBA" id="ARBA00009986"/>
    </source>
</evidence>
<dbReference type="CDD" id="cd07138">
    <property type="entry name" value="ALDH_CddD_SSP0762"/>
    <property type="match status" value="1"/>
</dbReference>
<dbReference type="PANTHER" id="PTHR42804:SF1">
    <property type="entry name" value="ALDEHYDE DEHYDROGENASE-RELATED"/>
    <property type="match status" value="1"/>
</dbReference>
<accession>A0A838L429</accession>
<dbReference type="SUPFAM" id="SSF53720">
    <property type="entry name" value="ALDH-like"/>
    <property type="match status" value="1"/>
</dbReference>
<dbReference type="FunFam" id="3.40.605.10:FF:000007">
    <property type="entry name" value="NAD/NADP-dependent betaine aldehyde dehydrogenase"/>
    <property type="match status" value="1"/>
</dbReference>
<dbReference type="InterPro" id="IPR016161">
    <property type="entry name" value="Ald_DH/histidinol_DH"/>
</dbReference>